<dbReference type="PRINTS" id="PR00723">
    <property type="entry name" value="SUBTILISIN"/>
</dbReference>
<evidence type="ECO:0000256" key="1">
    <source>
        <dbReference type="ARBA" id="ARBA00011073"/>
    </source>
</evidence>
<evidence type="ECO:0000313" key="8">
    <source>
        <dbReference type="EMBL" id="SKC85623.1"/>
    </source>
</evidence>
<evidence type="ECO:0000313" key="9">
    <source>
        <dbReference type="Proteomes" id="UP000190285"/>
    </source>
</evidence>
<dbReference type="EMBL" id="FUZT01000013">
    <property type="protein sequence ID" value="SKC85623.1"/>
    <property type="molecule type" value="Genomic_DNA"/>
</dbReference>
<dbReference type="SUPFAM" id="SSF52743">
    <property type="entry name" value="Subtilisin-like"/>
    <property type="match status" value="1"/>
</dbReference>
<dbReference type="PANTHER" id="PTHR43806">
    <property type="entry name" value="PEPTIDASE S8"/>
    <property type="match status" value="1"/>
</dbReference>
<dbReference type="InterPro" id="IPR023827">
    <property type="entry name" value="Peptidase_S8_Asp-AS"/>
</dbReference>
<organism evidence="8 9">
    <name type="scientific">Maledivibacter halophilus</name>
    <dbReference type="NCBI Taxonomy" id="36842"/>
    <lineage>
        <taxon>Bacteria</taxon>
        <taxon>Bacillati</taxon>
        <taxon>Bacillota</taxon>
        <taxon>Clostridia</taxon>
        <taxon>Peptostreptococcales</taxon>
        <taxon>Caminicellaceae</taxon>
        <taxon>Maledivibacter</taxon>
    </lineage>
</organism>
<dbReference type="GO" id="GO:0004252">
    <property type="term" value="F:serine-type endopeptidase activity"/>
    <property type="evidence" value="ECO:0007669"/>
    <property type="project" value="InterPro"/>
</dbReference>
<feature type="domain" description="Peptidase S8/S53" evidence="6">
    <location>
        <begin position="449"/>
        <end position="572"/>
    </location>
</feature>
<dbReference type="InterPro" id="IPR015500">
    <property type="entry name" value="Peptidase_S8_subtilisin-rel"/>
</dbReference>
<feature type="domain" description="Csp protease B prodomain" evidence="7">
    <location>
        <begin position="6"/>
        <end position="95"/>
    </location>
</feature>
<dbReference type="InterPro" id="IPR036852">
    <property type="entry name" value="Peptidase_S8/S53_dom_sf"/>
</dbReference>
<dbReference type="InterPro" id="IPR022398">
    <property type="entry name" value="Peptidase_S8_His-AS"/>
</dbReference>
<dbReference type="PROSITE" id="PS00137">
    <property type="entry name" value="SUBTILASE_HIS"/>
    <property type="match status" value="1"/>
</dbReference>
<dbReference type="Proteomes" id="UP000190285">
    <property type="component" value="Unassembled WGS sequence"/>
</dbReference>
<evidence type="ECO:0000256" key="4">
    <source>
        <dbReference type="ARBA" id="ARBA00022825"/>
    </source>
</evidence>
<proteinExistence type="inferred from homology"/>
<dbReference type="Gene3D" id="3.30.70.2980">
    <property type="match status" value="1"/>
</dbReference>
<keyword evidence="2 8" id="KW-0645">Protease</keyword>
<reference evidence="8 9" key="1">
    <citation type="submission" date="2017-02" db="EMBL/GenBank/DDBJ databases">
        <authorList>
            <person name="Peterson S.W."/>
        </authorList>
    </citation>
    <scope>NUCLEOTIDE SEQUENCE [LARGE SCALE GENOMIC DNA]</scope>
    <source>
        <strain evidence="8 9">M1</strain>
    </source>
</reference>
<sequence>MKDINKKIDTTLDLILKLPEERKQRSGYLKTGFNTLTNRWEVIVRYSGKNITTIADELGARVEVLSEKFAIFTIDEEKIYLLAQYNEIEYIEKPRRLISSIGSIKKYNLDTLQNYSVKGLYGEGVIIGIIDSGIDYNHLDFINEDGKTRITNIWDQSVFEGKPPKGFKNGTEWTSKDINKALKDIKEDKNLSVVHHVDVLGHGTCVAGIAAGNGRSNQEKYSGIAPKSELIIVKLGARGGEGFSRTTEFMRAIRYLVDKAKALNRPIVINASYGTNEGSHSDNSLFESFINEILEEWKITMVVAAGNEGDRGHHFGKNIKESKDTEIEIQVEEEERVITLELWKNFYDIFEFEFVSPDGYATGKISLDKDFYKIDLDNMECYICCNVPNEYDKSQQIFVLLLPKNDTIREGIWKLRIYGENIVDGSLDVWLPMTDVDQGKTRFLKSDWNHTIKIPGTASKVITVGSYDPLTDSVCDFSSKGNINLKYSIKPELVAPYKNIINPIDKKNCDNLIGTGISAAYVTGAAALLMEWGIVGKNDVDLHGDKVKAYLIKGAMRKNKKIQFPNNIWGFGSLWIENSIKMAESVRLRQNNINRENNYLYPGKVKVLGVHPMFMNPVFLSYFPIIYNRYKYSD</sequence>
<dbReference type="RefSeq" id="WP_079494714.1">
    <property type="nucleotide sequence ID" value="NZ_FUZT01000013.1"/>
</dbReference>
<evidence type="ECO:0000256" key="5">
    <source>
        <dbReference type="PROSITE-ProRule" id="PRU01240"/>
    </source>
</evidence>
<keyword evidence="3" id="KW-0378">Hydrolase</keyword>
<dbReference type="STRING" id="36842.SAMN02194393_04405"/>
<dbReference type="OrthoDB" id="2744137at2"/>
<keyword evidence="4" id="KW-0720">Serine protease</keyword>
<name>A0A1T5MC11_9FIRM</name>
<dbReference type="InterPro" id="IPR034045">
    <property type="entry name" value="Pep_S8_CspA-like"/>
</dbReference>
<dbReference type="InterPro" id="IPR017310">
    <property type="entry name" value="Pept_S8A_subtilisin_clostridia"/>
</dbReference>
<dbReference type="Pfam" id="PF18425">
    <property type="entry name" value="CspB_prodomain"/>
    <property type="match status" value="1"/>
</dbReference>
<evidence type="ECO:0000259" key="6">
    <source>
        <dbReference type="Pfam" id="PF00082"/>
    </source>
</evidence>
<dbReference type="AlphaFoldDB" id="A0A1T5MC11"/>
<dbReference type="PROSITE" id="PS00136">
    <property type="entry name" value="SUBTILASE_ASP"/>
    <property type="match status" value="1"/>
</dbReference>
<gene>
    <name evidence="8" type="ORF">SAMN02194393_04405</name>
</gene>
<dbReference type="Gene3D" id="3.40.50.200">
    <property type="entry name" value="Peptidase S8/S53 domain"/>
    <property type="match status" value="1"/>
</dbReference>
<dbReference type="CDD" id="cd07478">
    <property type="entry name" value="Peptidases_S8_CspA-like"/>
    <property type="match status" value="1"/>
</dbReference>
<protein>
    <submittedName>
        <fullName evidence="8">Subtilisin-like serine proteases</fullName>
    </submittedName>
</protein>
<evidence type="ECO:0000259" key="7">
    <source>
        <dbReference type="Pfam" id="PF18425"/>
    </source>
</evidence>
<accession>A0A1T5MC11</accession>
<dbReference type="InterPro" id="IPR000209">
    <property type="entry name" value="Peptidase_S8/S53_dom"/>
</dbReference>
<dbReference type="PROSITE" id="PS51892">
    <property type="entry name" value="SUBTILASE"/>
    <property type="match status" value="1"/>
</dbReference>
<evidence type="ECO:0000256" key="3">
    <source>
        <dbReference type="ARBA" id="ARBA00022801"/>
    </source>
</evidence>
<dbReference type="InterPro" id="IPR041365">
    <property type="entry name" value="CspB_prodomain"/>
</dbReference>
<dbReference type="PIRSF" id="PIRSF037894">
    <property type="entry name" value="Subtilisin_rel_CspABC"/>
    <property type="match status" value="1"/>
</dbReference>
<dbReference type="Pfam" id="PF00082">
    <property type="entry name" value="Peptidase_S8"/>
    <property type="match status" value="2"/>
</dbReference>
<dbReference type="GO" id="GO:0006508">
    <property type="term" value="P:proteolysis"/>
    <property type="evidence" value="ECO:0007669"/>
    <property type="project" value="UniProtKB-KW"/>
</dbReference>
<evidence type="ECO:0000256" key="2">
    <source>
        <dbReference type="ARBA" id="ARBA00022670"/>
    </source>
</evidence>
<dbReference type="Gene3D" id="2.60.120.1290">
    <property type="match status" value="1"/>
</dbReference>
<dbReference type="InterPro" id="IPR050131">
    <property type="entry name" value="Peptidase_S8_subtilisin-like"/>
</dbReference>
<keyword evidence="9" id="KW-1185">Reference proteome</keyword>
<comment type="similarity">
    <text evidence="1 5">Belongs to the peptidase S8 family.</text>
</comment>
<dbReference type="PANTHER" id="PTHR43806:SF11">
    <property type="entry name" value="CEREVISIN-RELATED"/>
    <property type="match status" value="1"/>
</dbReference>
<feature type="domain" description="Peptidase S8/S53" evidence="6">
    <location>
        <begin position="122"/>
        <end position="315"/>
    </location>
</feature>
<comment type="caution">
    <text evidence="5">Lacks conserved residue(s) required for the propagation of feature annotation.</text>
</comment>